<dbReference type="STRING" id="320497.A0U93_14695"/>
<dbReference type="AlphaFoldDB" id="A0A1U9KT92"/>
<evidence type="ECO:0000313" key="2">
    <source>
        <dbReference type="Proteomes" id="UP000188604"/>
    </source>
</evidence>
<dbReference type="EMBL" id="CP014691">
    <property type="protein sequence ID" value="AQS88959.1"/>
    <property type="molecule type" value="Genomic_DNA"/>
</dbReference>
<protein>
    <submittedName>
        <fullName evidence="1">Uncharacterized protein</fullName>
    </submittedName>
</protein>
<proteinExistence type="predicted"/>
<dbReference type="RefSeq" id="WP_077808016.1">
    <property type="nucleotide sequence ID" value="NZ_BJXS01000001.1"/>
</dbReference>
<sequence>MLYAETLIVQCAPGKMGGVLAALRPHVERAGLGCWTNEFGTLNRITLFRTSETLSFFDETPILGATDLPAGTGGTDRTRWRVVGDGVLPPGQHGPIYEWRCYDVATSRMADMTAGFLSALPRRLALSSLFAVMESLDGAARFCHIWPYESLAQRTDIRRQATEAGIWPPAGAADNLTAMCSEIILSADFSAYR</sequence>
<dbReference type="InterPro" id="IPR012577">
    <property type="entry name" value="NIPSNAP"/>
</dbReference>
<evidence type="ECO:0000313" key="1">
    <source>
        <dbReference type="EMBL" id="AQS88959.1"/>
    </source>
</evidence>
<gene>
    <name evidence="1" type="ORF">A0U93_14695</name>
</gene>
<name>A0A1U9KT92_9PROT</name>
<reference evidence="1 2" key="1">
    <citation type="submission" date="2016-03" db="EMBL/GenBank/DDBJ databases">
        <title>Acetic acid bacteria sequencing.</title>
        <authorList>
            <person name="Brandt J."/>
            <person name="Jakob F."/>
            <person name="Vogel R.F."/>
        </authorList>
    </citation>
    <scope>NUCLEOTIDE SEQUENCE [LARGE SCALE GENOMIC DNA]</scope>
    <source>
        <strain evidence="1 2">NBRC 101099</strain>
    </source>
</reference>
<dbReference type="KEGG" id="nch:A0U93_14695"/>
<dbReference type="OrthoDB" id="4124121at2"/>
<organism evidence="1 2">
    <name type="scientific">Neoasaia chiangmaiensis</name>
    <dbReference type="NCBI Taxonomy" id="320497"/>
    <lineage>
        <taxon>Bacteria</taxon>
        <taxon>Pseudomonadati</taxon>
        <taxon>Pseudomonadota</taxon>
        <taxon>Alphaproteobacteria</taxon>
        <taxon>Acetobacterales</taxon>
        <taxon>Acetobacteraceae</taxon>
        <taxon>Neoasaia</taxon>
    </lineage>
</organism>
<dbReference type="InterPro" id="IPR011008">
    <property type="entry name" value="Dimeric_a/b-barrel"/>
</dbReference>
<dbReference type="Pfam" id="PF07978">
    <property type="entry name" value="NIPSNAP"/>
    <property type="match status" value="1"/>
</dbReference>
<dbReference type="SUPFAM" id="SSF54909">
    <property type="entry name" value="Dimeric alpha+beta barrel"/>
    <property type="match status" value="1"/>
</dbReference>
<dbReference type="Proteomes" id="UP000188604">
    <property type="component" value="Chromosome"/>
</dbReference>
<accession>A0A1U9KT92</accession>
<keyword evidence="2" id="KW-1185">Reference proteome</keyword>
<dbReference type="Gene3D" id="3.30.70.100">
    <property type="match status" value="1"/>
</dbReference>